<dbReference type="AlphaFoldDB" id="A0A0E9WZM9"/>
<proteinExistence type="predicted"/>
<organism evidence="1">
    <name type="scientific">Anguilla anguilla</name>
    <name type="common">European freshwater eel</name>
    <name type="synonym">Muraena anguilla</name>
    <dbReference type="NCBI Taxonomy" id="7936"/>
    <lineage>
        <taxon>Eukaryota</taxon>
        <taxon>Metazoa</taxon>
        <taxon>Chordata</taxon>
        <taxon>Craniata</taxon>
        <taxon>Vertebrata</taxon>
        <taxon>Euteleostomi</taxon>
        <taxon>Actinopterygii</taxon>
        <taxon>Neopterygii</taxon>
        <taxon>Teleostei</taxon>
        <taxon>Anguilliformes</taxon>
        <taxon>Anguillidae</taxon>
        <taxon>Anguilla</taxon>
    </lineage>
</organism>
<protein>
    <submittedName>
        <fullName evidence="1">Uncharacterized protein</fullName>
    </submittedName>
</protein>
<name>A0A0E9WZM9_ANGAN</name>
<reference evidence="1" key="2">
    <citation type="journal article" date="2015" name="Fish Shellfish Immunol.">
        <title>Early steps in the European eel (Anguilla anguilla)-Vibrio vulnificus interaction in the gills: Role of the RtxA13 toxin.</title>
        <authorList>
            <person name="Callol A."/>
            <person name="Pajuelo D."/>
            <person name="Ebbesson L."/>
            <person name="Teles M."/>
            <person name="MacKenzie S."/>
            <person name="Amaro C."/>
        </authorList>
    </citation>
    <scope>NUCLEOTIDE SEQUENCE</scope>
</reference>
<accession>A0A0E9WZM9</accession>
<reference evidence="1" key="1">
    <citation type="submission" date="2014-11" db="EMBL/GenBank/DDBJ databases">
        <authorList>
            <person name="Amaro Gonzalez C."/>
        </authorList>
    </citation>
    <scope>NUCLEOTIDE SEQUENCE</scope>
</reference>
<dbReference type="EMBL" id="GBXM01012906">
    <property type="protein sequence ID" value="JAH95671.1"/>
    <property type="molecule type" value="Transcribed_RNA"/>
</dbReference>
<evidence type="ECO:0000313" key="1">
    <source>
        <dbReference type="EMBL" id="JAH95671.1"/>
    </source>
</evidence>
<sequence>MDIVLLPKVCLGLCVCFYYGITELECWFYLIYFLIDTPPENEWVFEKMGLFLLCVSLKQRCNYLCC</sequence>